<reference evidence="1" key="1">
    <citation type="submission" date="2021-01" db="EMBL/GenBank/DDBJ databases">
        <title>Adiantum capillus-veneris genome.</title>
        <authorList>
            <person name="Fang Y."/>
            <person name="Liao Q."/>
        </authorList>
    </citation>
    <scope>NUCLEOTIDE SEQUENCE</scope>
    <source>
        <strain evidence="1">H3</strain>
        <tissue evidence="1">Leaf</tissue>
    </source>
</reference>
<proteinExistence type="predicted"/>
<organism evidence="1 2">
    <name type="scientific">Adiantum capillus-veneris</name>
    <name type="common">Maidenhair fern</name>
    <dbReference type="NCBI Taxonomy" id="13818"/>
    <lineage>
        <taxon>Eukaryota</taxon>
        <taxon>Viridiplantae</taxon>
        <taxon>Streptophyta</taxon>
        <taxon>Embryophyta</taxon>
        <taxon>Tracheophyta</taxon>
        <taxon>Polypodiopsida</taxon>
        <taxon>Polypodiidae</taxon>
        <taxon>Polypodiales</taxon>
        <taxon>Pteridineae</taxon>
        <taxon>Pteridaceae</taxon>
        <taxon>Vittarioideae</taxon>
        <taxon>Adiantum</taxon>
    </lineage>
</organism>
<sequence>MKDTMEDVWVEESDALHGTHEFVDTQELNTLLYCTYQIERNLVAINANLTMLMKLINNFMMQMAKDRLQNHVAANQGNDGMTTPSKYLLVGQDT</sequence>
<dbReference type="Proteomes" id="UP000886520">
    <property type="component" value="Chromosome 3"/>
</dbReference>
<accession>A0A9D4VDA7</accession>
<name>A0A9D4VDA7_ADICA</name>
<protein>
    <submittedName>
        <fullName evidence="1">Uncharacterized protein</fullName>
    </submittedName>
</protein>
<evidence type="ECO:0000313" key="1">
    <source>
        <dbReference type="EMBL" id="KAI5083463.1"/>
    </source>
</evidence>
<keyword evidence="2" id="KW-1185">Reference proteome</keyword>
<evidence type="ECO:0000313" key="2">
    <source>
        <dbReference type="Proteomes" id="UP000886520"/>
    </source>
</evidence>
<dbReference type="EMBL" id="JABFUD020000002">
    <property type="protein sequence ID" value="KAI5083463.1"/>
    <property type="molecule type" value="Genomic_DNA"/>
</dbReference>
<dbReference type="AlphaFoldDB" id="A0A9D4VDA7"/>
<gene>
    <name evidence="1" type="ORF">GOP47_0003206</name>
</gene>
<comment type="caution">
    <text evidence="1">The sequence shown here is derived from an EMBL/GenBank/DDBJ whole genome shotgun (WGS) entry which is preliminary data.</text>
</comment>